<proteinExistence type="predicted"/>
<comment type="caution">
    <text evidence="1">The sequence shown here is derived from an EMBL/GenBank/DDBJ whole genome shotgun (WGS) entry which is preliminary data.</text>
</comment>
<dbReference type="Proteomes" id="UP001491310">
    <property type="component" value="Unassembled WGS sequence"/>
</dbReference>
<sequence>MDRMDKLRKLYPDAMQRAYYTVKLLPEPEGRLEYLKDPDDKFVKNALELMFGPAPVSETILPDAAFFGVLKDGAAAAMVALVSQILEDEREDMQPQMAQLLEDWLGPYEVFVQSKHGQPVVDIAGTLRGIKVLMNELKTDNGGNARIELLRYYGADVASVWESASGAALLDRFCLPRLYVEVNTGLMCVGGMAIIGRDLLKGMGSARRSASSGGNTQGKLRLQARDQLESAGQLPEPATELEWPAVCKAATDALGRGHRALVTLPGCNVQPSSTVHADARLINIMARRKEGGKWEVKYVDFAWSGIHERTRYPVLMSPDVKWPLGAQAQGLLRQKHDQELLTDELEKGLGREVLADVH</sequence>
<name>A0ABR2YT40_9CHLO</name>
<dbReference type="EMBL" id="JALJOT010000005">
    <property type="protein sequence ID" value="KAK9914910.1"/>
    <property type="molecule type" value="Genomic_DNA"/>
</dbReference>
<keyword evidence="2" id="KW-1185">Reference proteome</keyword>
<evidence type="ECO:0000313" key="1">
    <source>
        <dbReference type="EMBL" id="KAK9914910.1"/>
    </source>
</evidence>
<accession>A0ABR2YT40</accession>
<reference evidence="1 2" key="1">
    <citation type="journal article" date="2024" name="Nat. Commun.">
        <title>Phylogenomics reveals the evolutionary origins of lichenization in chlorophyte algae.</title>
        <authorList>
            <person name="Puginier C."/>
            <person name="Libourel C."/>
            <person name="Otte J."/>
            <person name="Skaloud P."/>
            <person name="Haon M."/>
            <person name="Grisel S."/>
            <person name="Petersen M."/>
            <person name="Berrin J.G."/>
            <person name="Delaux P.M."/>
            <person name="Dal Grande F."/>
            <person name="Keller J."/>
        </authorList>
    </citation>
    <scope>NUCLEOTIDE SEQUENCE [LARGE SCALE GENOMIC DNA]</scope>
    <source>
        <strain evidence="1 2">SAG 216-7</strain>
    </source>
</reference>
<protein>
    <recommendedName>
        <fullName evidence="3">Aminoglycoside phosphotransferase domain-containing protein</fullName>
    </recommendedName>
</protein>
<gene>
    <name evidence="1" type="ORF">WJX75_002187</name>
</gene>
<organism evidence="1 2">
    <name type="scientific">Coccomyxa subellipsoidea</name>
    <dbReference type="NCBI Taxonomy" id="248742"/>
    <lineage>
        <taxon>Eukaryota</taxon>
        <taxon>Viridiplantae</taxon>
        <taxon>Chlorophyta</taxon>
        <taxon>core chlorophytes</taxon>
        <taxon>Trebouxiophyceae</taxon>
        <taxon>Trebouxiophyceae incertae sedis</taxon>
        <taxon>Coccomyxaceae</taxon>
        <taxon>Coccomyxa</taxon>
    </lineage>
</organism>
<evidence type="ECO:0000313" key="2">
    <source>
        <dbReference type="Proteomes" id="UP001491310"/>
    </source>
</evidence>
<evidence type="ECO:0008006" key="3">
    <source>
        <dbReference type="Google" id="ProtNLM"/>
    </source>
</evidence>